<reference evidence="4" key="1">
    <citation type="submission" date="2022-06" db="EMBL/GenBank/DDBJ databases">
        <authorList>
            <person name="Dietemann V."/>
            <person name="Ory F."/>
            <person name="Dainat B."/>
            <person name="Oberhansli S."/>
        </authorList>
    </citation>
    <scope>NUCLEOTIDE SEQUENCE</scope>
    <source>
        <strain evidence="4">Ena-SAMPLE-TAB-26-04-2022-14:26:32:270-5432</strain>
    </source>
</reference>
<protein>
    <submittedName>
        <fullName evidence="4">Alcohol dehydrogenase catalytic domain-containing protein</fullName>
    </submittedName>
</protein>
<dbReference type="InterPro" id="IPR011032">
    <property type="entry name" value="GroES-like_sf"/>
</dbReference>
<dbReference type="PANTHER" id="PTHR48106:SF18">
    <property type="entry name" value="QUINONE OXIDOREDUCTASE PIG3"/>
    <property type="match status" value="1"/>
</dbReference>
<proteinExistence type="predicted"/>
<dbReference type="InterPro" id="IPR013154">
    <property type="entry name" value="ADH-like_N"/>
</dbReference>
<evidence type="ECO:0000313" key="5">
    <source>
        <dbReference type="Proteomes" id="UP001154322"/>
    </source>
</evidence>
<organism evidence="4 5">
    <name type="scientific">Paenibacillus melissococcoides</name>
    <dbReference type="NCBI Taxonomy" id="2912268"/>
    <lineage>
        <taxon>Bacteria</taxon>
        <taxon>Bacillati</taxon>
        <taxon>Bacillota</taxon>
        <taxon>Bacilli</taxon>
        <taxon>Bacillales</taxon>
        <taxon>Paenibacillaceae</taxon>
        <taxon>Paenibacillus</taxon>
    </lineage>
</organism>
<dbReference type="SUPFAM" id="SSF50129">
    <property type="entry name" value="GroES-like"/>
    <property type="match status" value="1"/>
</dbReference>
<evidence type="ECO:0000313" key="4">
    <source>
        <dbReference type="EMBL" id="CAH8245015.1"/>
    </source>
</evidence>
<comment type="caution">
    <text evidence="4">The sequence shown here is derived from an EMBL/GenBank/DDBJ whole genome shotgun (WGS) entry which is preliminary data.</text>
</comment>
<dbReference type="PANTHER" id="PTHR48106">
    <property type="entry name" value="QUINONE OXIDOREDUCTASE PIG3-RELATED"/>
    <property type="match status" value="1"/>
</dbReference>
<dbReference type="Proteomes" id="UP001154322">
    <property type="component" value="Unassembled WGS sequence"/>
</dbReference>
<sequence length="127" mass="14494">MTYAKNMLACHVEPDLQLTWKEMEAPPWDEGELLVRVHATALNRADLLQKRGNYPVPEGASPVLGLEMAGTVEAVGPGVTGWKAGDRVRRCFREEAMPSMRSSRPIWPCPSRRLSPWNRRRRCRRLI</sequence>
<feature type="domain" description="Alcohol dehydrogenase-like N-terminal" evidence="3">
    <location>
        <begin position="30"/>
        <end position="89"/>
    </location>
</feature>
<evidence type="ECO:0000256" key="2">
    <source>
        <dbReference type="ARBA" id="ARBA00023002"/>
    </source>
</evidence>
<evidence type="ECO:0000256" key="1">
    <source>
        <dbReference type="ARBA" id="ARBA00022857"/>
    </source>
</evidence>
<accession>A0ABN8U438</accession>
<dbReference type="EMBL" id="CALYLO010000002">
    <property type="protein sequence ID" value="CAH8245015.1"/>
    <property type="molecule type" value="Genomic_DNA"/>
</dbReference>
<name>A0ABN8U438_9BACL</name>
<dbReference type="RefSeq" id="WP_261944852.1">
    <property type="nucleotide sequence ID" value="NZ_CALYLO010000002.1"/>
</dbReference>
<keyword evidence="5" id="KW-1185">Reference proteome</keyword>
<evidence type="ECO:0000259" key="3">
    <source>
        <dbReference type="Pfam" id="PF08240"/>
    </source>
</evidence>
<dbReference type="Pfam" id="PF08240">
    <property type="entry name" value="ADH_N"/>
    <property type="match status" value="1"/>
</dbReference>
<keyword evidence="2" id="KW-0560">Oxidoreductase</keyword>
<keyword evidence="1" id="KW-0521">NADP</keyword>
<gene>
    <name evidence="4" type="ORF">WJ0W_002245</name>
</gene>
<dbReference type="Gene3D" id="3.90.180.10">
    <property type="entry name" value="Medium-chain alcohol dehydrogenases, catalytic domain"/>
    <property type="match status" value="1"/>
</dbReference>